<dbReference type="AlphaFoldDB" id="Q7UJT2"/>
<dbReference type="EMBL" id="BX294152">
    <property type="protein sequence ID" value="CAD77149.1"/>
    <property type="molecule type" value="Genomic_DNA"/>
</dbReference>
<accession>Q7UJT2</accession>
<sequence length="51" mass="5626">MLLLKNQCFVVVQTERCCPRFWASVPIGGTSEVQLWRGNSPCSIDLGVQSA</sequence>
<evidence type="ECO:0000313" key="2">
    <source>
        <dbReference type="Proteomes" id="UP000001025"/>
    </source>
</evidence>
<keyword evidence="2" id="KW-1185">Reference proteome</keyword>
<dbReference type="Proteomes" id="UP000001025">
    <property type="component" value="Chromosome"/>
</dbReference>
<name>Q7UJT2_RHOBA</name>
<reference evidence="1 2" key="1">
    <citation type="journal article" date="2003" name="Proc. Natl. Acad. Sci. U.S.A.">
        <title>Complete genome sequence of the marine planctomycete Pirellula sp. strain 1.</title>
        <authorList>
            <person name="Gloeckner F.O."/>
            <person name="Kube M."/>
            <person name="Bauer M."/>
            <person name="Teeling H."/>
            <person name="Lombardot T."/>
            <person name="Ludwig W."/>
            <person name="Gade D."/>
            <person name="Beck A."/>
            <person name="Borzym K."/>
            <person name="Heitmann K."/>
            <person name="Rabus R."/>
            <person name="Schlesner H."/>
            <person name="Amann R."/>
            <person name="Reinhardt R."/>
        </authorList>
    </citation>
    <scope>NUCLEOTIDE SEQUENCE [LARGE SCALE GENOMIC DNA]</scope>
    <source>
        <strain evidence="2">DSM 10527 / NCIMB 13988 / SH1</strain>
    </source>
</reference>
<dbReference type="KEGG" id="rba:RB11079"/>
<proteinExistence type="predicted"/>
<dbReference type="EnsemblBacteria" id="CAD77149">
    <property type="protein sequence ID" value="CAD77149"/>
    <property type="gene ID" value="RB11079"/>
</dbReference>
<evidence type="ECO:0000313" key="1">
    <source>
        <dbReference type="EMBL" id="CAD77149.1"/>
    </source>
</evidence>
<dbReference type="HOGENOM" id="CLU_3103164_0_0_0"/>
<dbReference type="STRING" id="243090.RB11079"/>
<protein>
    <submittedName>
        <fullName evidence="1">Uncharacterized protein</fullName>
    </submittedName>
</protein>
<organism evidence="1 2">
    <name type="scientific">Rhodopirellula baltica (strain DSM 10527 / NCIMB 13988 / SH1)</name>
    <dbReference type="NCBI Taxonomy" id="243090"/>
    <lineage>
        <taxon>Bacteria</taxon>
        <taxon>Pseudomonadati</taxon>
        <taxon>Planctomycetota</taxon>
        <taxon>Planctomycetia</taxon>
        <taxon>Pirellulales</taxon>
        <taxon>Pirellulaceae</taxon>
        <taxon>Rhodopirellula</taxon>
    </lineage>
</organism>
<gene>
    <name evidence="1" type="ordered locus">RB11079</name>
</gene>
<dbReference type="InParanoid" id="Q7UJT2"/>